<keyword evidence="5" id="KW-0812">Transmembrane</keyword>
<organism evidence="8">
    <name type="scientific">Elizabethkingia anophelis</name>
    <dbReference type="NCBI Taxonomy" id="1117645"/>
    <lineage>
        <taxon>Bacteria</taxon>
        <taxon>Pseudomonadati</taxon>
        <taxon>Bacteroidota</taxon>
        <taxon>Flavobacteriia</taxon>
        <taxon>Flavobacteriales</taxon>
        <taxon>Weeksellaceae</taxon>
        <taxon>Elizabethkingia</taxon>
    </lineage>
</organism>
<reference evidence="8" key="7">
    <citation type="journal article" date="2017" name="Sci. Rep.">
        <title>Genomic features, phylogenetic relationships, and comparative genomics of Elizabethkingia anophelis strain EM361-97 isolated in Taiwan.</title>
        <authorList>
            <person name="Lin J.N."/>
            <person name="Lai C.H."/>
            <person name="Yang C.H."/>
            <person name="Huang Y.H."/>
            <person name="Lin H.H."/>
        </authorList>
    </citation>
    <scope>NUCLEOTIDE SEQUENCE</scope>
</reference>
<protein>
    <recommendedName>
        <fullName evidence="6">HTH araC/xylS-type domain-containing protein</fullName>
    </recommendedName>
</protein>
<evidence type="ECO:0000256" key="3">
    <source>
        <dbReference type="ARBA" id="ARBA00023163"/>
    </source>
</evidence>
<reference evidence="8" key="8">
    <citation type="journal article" date="2018" name="J. ISSAAS">
        <title>In Silico Identification of Three Types of Integrative and Conjugative Elements (ICEs) in Elizabethkingia anophelis Strains Isolated from Around the World.</title>
        <authorList>
            <person name="Xu J."/>
            <person name="Pei D."/>
            <person name="Nicholson A."/>
            <person name="Lan Y."/>
            <person name="Xia Q."/>
        </authorList>
    </citation>
    <scope>NUCLEOTIDE SEQUENCE</scope>
</reference>
<reference evidence="8" key="3">
    <citation type="journal article" date="2016" name="Genome Announc.">
        <title>Complete Genome Sequences of Four Strains from the 2015-2016 Elizabethkingia anophelis Outbreak.</title>
        <authorList>
            <person name="Nicholson A.C."/>
            <person name="Whitney A.M."/>
            <person name="Emery B.D."/>
            <person name="Bell M.E."/>
            <person name="Gartin J.T."/>
            <person name="Humrighouse B.W."/>
            <person name="Loparev V.N."/>
            <person name="Batra D."/>
            <person name="Sheth M."/>
            <person name="Rowe L.A."/>
            <person name="Juieng P."/>
            <person name="Knipe K."/>
            <person name="Gulvik C."/>
            <person name="McQuiston J.R."/>
        </authorList>
    </citation>
    <scope>NUCLEOTIDE SEQUENCE</scope>
</reference>
<evidence type="ECO:0000256" key="1">
    <source>
        <dbReference type="ARBA" id="ARBA00023015"/>
    </source>
</evidence>
<dbReference type="PROSITE" id="PS50005">
    <property type="entry name" value="TPR"/>
    <property type="match status" value="1"/>
</dbReference>
<name>A0A455ZDP9_9FLAO</name>
<reference evidence="8" key="4">
    <citation type="journal article" date="2016" name="Sci. Rep.">
        <title>Genomic epidemiology and global diversity of the emerging bacterial pathogen Elizabethkingia anophelis.</title>
        <authorList>
            <person name="Breurec S."/>
            <person name="Criscuolo A."/>
            <person name="Diancourt L."/>
            <person name="Rendueles O."/>
            <person name="Vandenbogaert M."/>
            <person name="Passet V."/>
            <person name="Caro V."/>
            <person name="Rocha E.P."/>
            <person name="Touchon M."/>
            <person name="Brisse S."/>
        </authorList>
    </citation>
    <scope>NUCLEOTIDE SEQUENCE</scope>
</reference>
<dbReference type="SMART" id="SM00028">
    <property type="entry name" value="TPR"/>
    <property type="match status" value="3"/>
</dbReference>
<evidence type="ECO:0000313" key="8">
    <source>
        <dbReference type="EMBL" id="DAC74942.1"/>
    </source>
</evidence>
<feature type="transmembrane region" description="Helical" evidence="5">
    <location>
        <begin position="349"/>
        <end position="369"/>
    </location>
</feature>
<dbReference type="Gene3D" id="1.10.10.60">
    <property type="entry name" value="Homeodomain-like"/>
    <property type="match status" value="2"/>
</dbReference>
<evidence type="ECO:0000256" key="4">
    <source>
        <dbReference type="PROSITE-ProRule" id="PRU00339"/>
    </source>
</evidence>
<dbReference type="EMBL" id="BK010595">
    <property type="protein sequence ID" value="DAC74886.1"/>
    <property type="molecule type" value="Genomic_DNA"/>
</dbReference>
<dbReference type="AlphaFoldDB" id="A0A455ZDP9"/>
<dbReference type="PANTHER" id="PTHR43280">
    <property type="entry name" value="ARAC-FAMILY TRANSCRIPTIONAL REGULATOR"/>
    <property type="match status" value="1"/>
</dbReference>
<dbReference type="SUPFAM" id="SSF46689">
    <property type="entry name" value="Homeodomain-like"/>
    <property type="match status" value="1"/>
</dbReference>
<evidence type="ECO:0000259" key="6">
    <source>
        <dbReference type="PROSITE" id="PS01124"/>
    </source>
</evidence>
<keyword evidence="3" id="KW-0804">Transcription</keyword>
<dbReference type="GO" id="GO:0003700">
    <property type="term" value="F:DNA-binding transcription factor activity"/>
    <property type="evidence" value="ECO:0007669"/>
    <property type="project" value="InterPro"/>
</dbReference>
<sequence length="533" mass="62638">MLVNKLFVFMSLLIVICCRSQTNKLSTTEMNSQYDEIEAKDFKFKEIDQIKRLYAFYNSKNYKPGILRGLVAFQRHFLTKGDYDASLDYGNKAEIMAKHLNNAKMLSIIYMQKGNIYIRLGMSRQGKKNLDLASKYCEKIVDKSDRGIIFSYIYATDAGLYEGRKKYDSVIYYHKKALQIIENIPVGNLNQVQKTKYYYLLIINTMNMGNSYTYFFSPPQLEKAEPYFEKTLSYSKSAPQYFEPMAMDAYYSVAYFYYKKKDYSKSIEFSEKLLEIEKKEKDPEQRLSTYEILKDSYGALNDFPQQNKYLRLYSSLSDSLSQIQNNTIVLYSERKKNDSMGRISDLKKYLSLCIVISGLIIVITGMGLYGRNRMLKEKYLALIDKLDRNYETNSKPVVVNVEERENPKINISSDKERDLLKKIEAFETSQKFLRKNLTLSYMSDLFNTNPRYLSQIIHDHKGQNFNNYINRLRINYISDRLYNVIIYREYKVSYLAEECGYASPQVFINAFRKETGMTPSYFIKELKKQAIVL</sequence>
<feature type="domain" description="HTH araC/xylS-type" evidence="6">
    <location>
        <begin position="417"/>
        <end position="525"/>
    </location>
</feature>
<reference evidence="8" key="2">
    <citation type="journal article" date="2014" name="PLoS ONE">
        <title>Insights from the genome annotation of Elizabethkingia anophelis from the malaria vector Anopheles gambiae.</title>
        <authorList>
            <person name="Kukutla P."/>
            <person name="Lindberg B.G."/>
            <person name="Pei D."/>
            <person name="Rayl M."/>
            <person name="Yu W."/>
            <person name="Steritz M."/>
            <person name="Faye I."/>
            <person name="Xu J."/>
        </authorList>
    </citation>
    <scope>NUCLEOTIDE SEQUENCE</scope>
</reference>
<keyword evidence="5" id="KW-0472">Membrane</keyword>
<proteinExistence type="predicted"/>
<keyword evidence="4" id="KW-0802">TPR repeat</keyword>
<dbReference type="InterPro" id="IPR019734">
    <property type="entry name" value="TPR_rpt"/>
</dbReference>
<dbReference type="InterPro" id="IPR018060">
    <property type="entry name" value="HTH_AraC"/>
</dbReference>
<dbReference type="Gene3D" id="1.25.40.10">
    <property type="entry name" value="Tetratricopeptide repeat domain"/>
    <property type="match status" value="2"/>
</dbReference>
<dbReference type="SUPFAM" id="SSF81901">
    <property type="entry name" value="HCP-like"/>
    <property type="match status" value="1"/>
</dbReference>
<gene>
    <name evidence="7" type="primary">ICEEaII(1)_0422_33088_34689</name>
</gene>
<dbReference type="PANTHER" id="PTHR43280:SF2">
    <property type="entry name" value="HTH-TYPE TRANSCRIPTIONAL REGULATOR EXSA"/>
    <property type="match status" value="1"/>
</dbReference>
<dbReference type="InterPro" id="IPR011990">
    <property type="entry name" value="TPR-like_helical_dom_sf"/>
</dbReference>
<accession>A0A455ZDP9</accession>
<reference evidence="8" key="5">
    <citation type="journal article" date="2017" name="Genome Announc.">
        <title>Complete Circularized Genome Sequences of Four Strains of Elizabethkingia anophelis, Including Two Novel Strains Isolated from Wild-Caught Anopheles sinensis.</title>
        <authorList>
            <person name="Pei D."/>
            <person name="Nicholson A.C."/>
            <person name="Jiang J."/>
            <person name="Chen H."/>
            <person name="Whitney A.M."/>
            <person name="Villarma A."/>
            <person name="Bell M."/>
            <person name="Humrighouse B."/>
            <person name="Rowe L.A."/>
            <person name="Sheth M."/>
            <person name="Batra D."/>
            <person name="Juieng P."/>
            <person name="Loparev V.N."/>
            <person name="McQuiston J.R."/>
            <person name="Lan Y."/>
            <person name="Ma Y."/>
            <person name="Xu J."/>
        </authorList>
    </citation>
    <scope>NUCLEOTIDE SEQUENCE</scope>
</reference>
<keyword evidence="5" id="KW-1133">Transmembrane helix</keyword>
<dbReference type="Pfam" id="PF12833">
    <property type="entry name" value="HTH_18"/>
    <property type="match status" value="1"/>
</dbReference>
<dbReference type="InterPro" id="IPR009057">
    <property type="entry name" value="Homeodomain-like_sf"/>
</dbReference>
<dbReference type="SMART" id="SM00342">
    <property type="entry name" value="HTH_ARAC"/>
    <property type="match status" value="1"/>
</dbReference>
<dbReference type="EMBL" id="BK010596">
    <property type="protein sequence ID" value="DAC74942.1"/>
    <property type="molecule type" value="Genomic_DNA"/>
</dbReference>
<reference evidence="8" key="1">
    <citation type="journal article" date="2014" name="Genome Biol. Evol.">
        <title>Comparative genomic analysis of malaria mosquito vector-associated novel pathogen Elizabethkingia anophelis.</title>
        <authorList>
            <person name="Teo J."/>
            <person name="Tan S.Y."/>
            <person name="Liu Y."/>
            <person name="Tay M."/>
            <person name="Ding Y."/>
            <person name="Li Y."/>
            <person name="Kjelleberg S."/>
            <person name="Givskov M."/>
            <person name="Lin R.T."/>
            <person name="Yang L."/>
        </authorList>
    </citation>
    <scope>NUCLEOTIDE SEQUENCE</scope>
</reference>
<evidence type="ECO:0000313" key="7">
    <source>
        <dbReference type="EMBL" id="DAC74886.1"/>
    </source>
</evidence>
<keyword evidence="2" id="KW-0238">DNA-binding</keyword>
<evidence type="ECO:0000256" key="5">
    <source>
        <dbReference type="SAM" id="Phobius"/>
    </source>
</evidence>
<keyword evidence="1" id="KW-0805">Transcription regulation</keyword>
<reference evidence="8" key="6">
    <citation type="journal article" date="2017" name="Nat. Commun.">
        <title>Evolutionary dynamics and genomic features of the Elizabethkingia anophelis 2015 to 2016 Wisconsin outbreak strain.</title>
        <authorList>
            <person name="Perrin A."/>
            <person name="Larsonneur E."/>
            <person name="Nicholson A.C."/>
            <person name="Edwards D.J."/>
            <person name="Gundlach K.M."/>
            <person name="Whitney A.M."/>
            <person name="Gulvik C.A."/>
            <person name="Bell M.E."/>
            <person name="Rendueles O."/>
            <person name="Cury J."/>
            <person name="Hugon P."/>
            <person name="Clermont D."/>
            <person name="Enouf V."/>
            <person name="Loparev V."/>
            <person name="Juieng P."/>
            <person name="Monson T."/>
            <person name="Warshauer D."/>
            <person name="Elbadawi L.I."/>
            <person name="Walters M.S."/>
            <person name="Crist M.B."/>
            <person name="Noble-Wang J."/>
            <person name="Borlaug G."/>
            <person name="Rocha E.P.C."/>
            <person name="Criscuolo A."/>
            <person name="Touchon M."/>
            <person name="Davis J.P."/>
            <person name="Holt K.E."/>
            <person name="McQuiston J.R."/>
            <person name="Brisse S."/>
        </authorList>
    </citation>
    <scope>NUCLEOTIDE SEQUENCE</scope>
</reference>
<dbReference type="GO" id="GO:0043565">
    <property type="term" value="F:sequence-specific DNA binding"/>
    <property type="evidence" value="ECO:0007669"/>
    <property type="project" value="InterPro"/>
</dbReference>
<feature type="repeat" description="TPR" evidence="4">
    <location>
        <begin position="247"/>
        <end position="280"/>
    </location>
</feature>
<dbReference type="PROSITE" id="PS01124">
    <property type="entry name" value="HTH_ARAC_FAMILY_2"/>
    <property type="match status" value="1"/>
</dbReference>
<evidence type="ECO:0000256" key="2">
    <source>
        <dbReference type="ARBA" id="ARBA00023125"/>
    </source>
</evidence>